<accession>A0ABR4HVJ7</accession>
<evidence type="ECO:0000256" key="4">
    <source>
        <dbReference type="ARBA" id="ARBA00023136"/>
    </source>
</evidence>
<feature type="transmembrane region" description="Helical" evidence="6">
    <location>
        <begin position="260"/>
        <end position="282"/>
    </location>
</feature>
<feature type="transmembrane region" description="Helical" evidence="6">
    <location>
        <begin position="117"/>
        <end position="135"/>
    </location>
</feature>
<evidence type="ECO:0000256" key="2">
    <source>
        <dbReference type="ARBA" id="ARBA00022692"/>
    </source>
</evidence>
<feature type="compositionally biased region" description="Basic and acidic residues" evidence="5">
    <location>
        <begin position="1"/>
        <end position="11"/>
    </location>
</feature>
<keyword evidence="3 6" id="KW-1133">Transmembrane helix</keyword>
<dbReference type="NCBIfam" id="TIGR01197">
    <property type="entry name" value="nramp"/>
    <property type="match status" value="1"/>
</dbReference>
<keyword evidence="2 6" id="KW-0812">Transmembrane</keyword>
<feature type="compositionally biased region" description="Polar residues" evidence="5">
    <location>
        <begin position="25"/>
        <end position="41"/>
    </location>
</feature>
<dbReference type="PRINTS" id="PR00447">
    <property type="entry name" value="NATRESASSCMP"/>
</dbReference>
<feature type="region of interest" description="Disordered" evidence="5">
    <location>
        <begin position="1"/>
        <end position="106"/>
    </location>
</feature>
<evidence type="ECO:0000256" key="1">
    <source>
        <dbReference type="ARBA" id="ARBA00004141"/>
    </source>
</evidence>
<reference evidence="7 8" key="1">
    <citation type="submission" date="2024-07" db="EMBL/GenBank/DDBJ databases">
        <title>Section-level genome sequencing and comparative genomics of Aspergillus sections Usti and Cavernicolus.</title>
        <authorList>
            <consortium name="Lawrence Berkeley National Laboratory"/>
            <person name="Nybo J.L."/>
            <person name="Vesth T.C."/>
            <person name="Theobald S."/>
            <person name="Frisvad J.C."/>
            <person name="Larsen T.O."/>
            <person name="Kjaerboelling I."/>
            <person name="Rothschild-Mancinelli K."/>
            <person name="Lyhne E.K."/>
            <person name="Kogle M.E."/>
            <person name="Barry K."/>
            <person name="Clum A."/>
            <person name="Na H."/>
            <person name="Ledsgaard L."/>
            <person name="Lin J."/>
            <person name="Lipzen A."/>
            <person name="Kuo A."/>
            <person name="Riley R."/>
            <person name="Mondo S."/>
            <person name="Labutti K."/>
            <person name="Haridas S."/>
            <person name="Pangalinan J."/>
            <person name="Salamov A.A."/>
            <person name="Simmons B.A."/>
            <person name="Magnuson J.K."/>
            <person name="Chen J."/>
            <person name="Drula E."/>
            <person name="Henrissat B."/>
            <person name="Wiebenga A."/>
            <person name="Lubbers R.J."/>
            <person name="Gomes A.C."/>
            <person name="Makela M.R."/>
            <person name="Stajich J."/>
            <person name="Grigoriev I.V."/>
            <person name="Mortensen U.H."/>
            <person name="De Vries R.P."/>
            <person name="Baker S.E."/>
            <person name="Andersen M.R."/>
        </authorList>
    </citation>
    <scope>NUCLEOTIDE SEQUENCE [LARGE SCALE GENOMIC DNA]</scope>
    <source>
        <strain evidence="7 8">CBS 588.65</strain>
    </source>
</reference>
<dbReference type="Pfam" id="PF01566">
    <property type="entry name" value="Nramp"/>
    <property type="match status" value="1"/>
</dbReference>
<evidence type="ECO:0000256" key="3">
    <source>
        <dbReference type="ARBA" id="ARBA00022989"/>
    </source>
</evidence>
<sequence length="595" mass="63528">MNCPSRTDDTLQHPGWNQNPPPLNADSTTRQDFNGMANSTVYRGHKSGGDGEESISVRERSSPSDGDEPGHKASSAGDAVPTAFSGHRQSQRNSSEPPRRTHNPLSSSFSTRILQSIVKFGRFVGPGFLIAVAYIDPGNYATDVAAGAEYRYALLFIVLLSNIFAIFLQSLCIKLGTVTGLNLAENCREHLPKWLVLTLYVFAEAAIVATDIAEVVGSAIALNLLLHIPLVAGCAITLADVLFILIFYRPNGTMLGLRLFEFFVMGLVLGVVICFCIQLSLIQEQSVGDVFRGYLPSSAIVQSTGLYQSCGILGATVMPHSMFLGSGIVQARLREFDIASGYIPPTVCTGSTNGIVEYRPSLSAIRGCMKYSIIELALSLFTFALFVNSAILIVAGASLYGTPSATDDADLFGIYDLLSTSISPAAGTVFALALLLSGLSAGIVCTMAGQMVSEGMLNWSLRPWLRRLLTRSISIIPSIVIAGAVGRDGLNKTLTASQVVLSVILPFVSAPLVYFTCRNRYMTVPAERVNDDFGDTDGDEDGVVGDRECEGREGVETRGVKMGNGLVVSVLAVLVWLVIAVMNIALLVLVGMGKA</sequence>
<name>A0ABR4HVJ7_9EURO</name>
<dbReference type="HAMAP" id="MF_00221">
    <property type="entry name" value="NRAMP"/>
    <property type="match status" value="1"/>
</dbReference>
<feature type="transmembrane region" description="Helical" evidence="6">
    <location>
        <begin position="468"/>
        <end position="486"/>
    </location>
</feature>
<feature type="transmembrane region" description="Helical" evidence="6">
    <location>
        <begin position="305"/>
        <end position="324"/>
    </location>
</feature>
<feature type="transmembrane region" description="Helical" evidence="6">
    <location>
        <begin position="376"/>
        <end position="401"/>
    </location>
</feature>
<feature type="transmembrane region" description="Helical" evidence="6">
    <location>
        <begin position="566"/>
        <end position="592"/>
    </location>
</feature>
<comment type="caution">
    <text evidence="7">The sequence shown here is derived from an EMBL/GenBank/DDBJ whole genome shotgun (WGS) entry which is preliminary data.</text>
</comment>
<dbReference type="Proteomes" id="UP001610334">
    <property type="component" value="Unassembled WGS sequence"/>
</dbReference>
<gene>
    <name evidence="7" type="ORF">BJX63DRAFT_418855</name>
</gene>
<feature type="transmembrane region" description="Helical" evidence="6">
    <location>
        <begin position="150"/>
        <end position="173"/>
    </location>
</feature>
<feature type="transmembrane region" description="Helical" evidence="6">
    <location>
        <begin position="421"/>
        <end position="447"/>
    </location>
</feature>
<comment type="subcellular location">
    <subcellularLocation>
        <location evidence="1">Membrane</location>
        <topology evidence="1">Multi-pass membrane protein</topology>
    </subcellularLocation>
</comment>
<proteinExistence type="inferred from homology"/>
<feature type="compositionally biased region" description="Polar residues" evidence="5">
    <location>
        <begin position="87"/>
        <end position="96"/>
    </location>
</feature>
<organism evidence="7 8">
    <name type="scientific">Aspergillus granulosus</name>
    <dbReference type="NCBI Taxonomy" id="176169"/>
    <lineage>
        <taxon>Eukaryota</taxon>
        <taxon>Fungi</taxon>
        <taxon>Dikarya</taxon>
        <taxon>Ascomycota</taxon>
        <taxon>Pezizomycotina</taxon>
        <taxon>Eurotiomycetes</taxon>
        <taxon>Eurotiomycetidae</taxon>
        <taxon>Eurotiales</taxon>
        <taxon>Aspergillaceae</taxon>
        <taxon>Aspergillus</taxon>
        <taxon>Aspergillus subgen. Nidulantes</taxon>
    </lineage>
</organism>
<protein>
    <submittedName>
        <fullName evidence="7">Natural resistance-associated macrophage protein-domain-containing protein</fullName>
    </submittedName>
</protein>
<keyword evidence="4 6" id="KW-0472">Membrane</keyword>
<keyword evidence="8" id="KW-1185">Reference proteome</keyword>
<evidence type="ECO:0000256" key="5">
    <source>
        <dbReference type="SAM" id="MobiDB-lite"/>
    </source>
</evidence>
<evidence type="ECO:0000313" key="8">
    <source>
        <dbReference type="Proteomes" id="UP001610334"/>
    </source>
</evidence>
<dbReference type="InterPro" id="IPR001046">
    <property type="entry name" value="NRAMP_fam"/>
</dbReference>
<feature type="transmembrane region" description="Helical" evidence="6">
    <location>
        <begin position="498"/>
        <end position="517"/>
    </location>
</feature>
<evidence type="ECO:0000313" key="7">
    <source>
        <dbReference type="EMBL" id="KAL2819519.1"/>
    </source>
</evidence>
<dbReference type="PANTHER" id="PTHR11706:SF101">
    <property type="entry name" value="MANGANESE TRANSPORTER SMF1"/>
    <property type="match status" value="1"/>
</dbReference>
<dbReference type="NCBIfam" id="NF037982">
    <property type="entry name" value="Nramp_1"/>
    <property type="match status" value="1"/>
</dbReference>
<feature type="transmembrane region" description="Helical" evidence="6">
    <location>
        <begin position="225"/>
        <end position="248"/>
    </location>
</feature>
<feature type="transmembrane region" description="Helical" evidence="6">
    <location>
        <begin position="194"/>
        <end position="213"/>
    </location>
</feature>
<evidence type="ECO:0000256" key="6">
    <source>
        <dbReference type="SAM" id="Phobius"/>
    </source>
</evidence>
<dbReference type="EMBL" id="JBFXLT010000010">
    <property type="protein sequence ID" value="KAL2819519.1"/>
    <property type="molecule type" value="Genomic_DNA"/>
</dbReference>
<dbReference type="PANTHER" id="PTHR11706">
    <property type="entry name" value="SOLUTE CARRIER PROTEIN FAMILY 11 MEMBER"/>
    <property type="match status" value="1"/>
</dbReference>